<evidence type="ECO:0000313" key="2">
    <source>
        <dbReference type="EMBL" id="QQM16343.1"/>
    </source>
</evidence>
<dbReference type="EMBL" id="MW052139">
    <property type="protein sequence ID" value="QQM16343.1"/>
    <property type="molecule type" value="Genomic_RNA"/>
</dbReference>
<organism evidence="2">
    <name type="scientific">Magsystermes virus</name>
    <dbReference type="NCBI Taxonomy" id="2796612"/>
    <lineage>
        <taxon>Viruses</taxon>
        <taxon>Riboviria</taxon>
    </lineage>
</organism>
<feature type="domain" description="RNA-dependent RNA polymerase bunyaviral" evidence="1">
    <location>
        <begin position="858"/>
        <end position="1047"/>
    </location>
</feature>
<dbReference type="GO" id="GO:0006351">
    <property type="term" value="P:DNA-templated transcription"/>
    <property type="evidence" value="ECO:0007669"/>
    <property type="project" value="InterPro"/>
</dbReference>
<proteinExistence type="predicted"/>
<reference evidence="2" key="2">
    <citation type="submission" date="2020-09" db="EMBL/GenBank/DDBJ databases">
        <authorList>
            <person name="Le Lay C."/>
            <person name="Shi M."/>
            <person name="Bucek A."/>
            <person name="Bourguignon T."/>
            <person name="Lo N."/>
            <person name="Holmes E.C."/>
        </authorList>
    </citation>
    <scope>NUCLEOTIDE SEQUENCE</scope>
    <source>
        <strain evidence="2">FG16_36_1</strain>
    </source>
</reference>
<name>A0A7T7GV15_9VIRU</name>
<accession>A0A7T7GV15</accession>
<sequence>MQDQTLTVATMYLVISDTGDNLLWIRSEMISKIGYLLVADEAIDRDMVKFLKACKVAINKLYSFSESDDFTPDYTIKEELPFIKSVNSTANPLVDTITLENKDGSTETYQVDSEWSLFKMAYESSQSTIEKDMLPITKDAIDDAFTHVIMSNDKDELREGSIRNPLPFIFNCHELERLNNLQLVSDYADDLCGHEDPLADAIGQMLNVNITSASVLPVHVPMENSTNKGLRYNAMPVEASNTLSPSVAKLLSDLHSVENMPKAPKAIKSIAFEDAVETCSSIMSYLGRISLKPSRTIKNNFGTPLEQHMSATVMSMYDLTSSLNGTHYMEATEFMVERMLRWSTHECRKDKFITPPSGAGILICGGGHAPMSKLNVQIPYVSICRQTKKDRMENGPLPFPVAHTFIAGNHYYYVGKTMRMPIEKLSKLQNVAHRTQAATVTLADKIKSKPEEIMSYFGELCVLATDLHQAPSDLLDLLKYLGWQTIAEYNNAVELVKDKMSILRKNITECWIIDAVHRFMVMNLLNGYVRLKIPRIQLGRVNPMTLGEESTELYGVLTNVKHTSTTTFVEEMAILFGLRPKKLYGTQYLDRNIGDLVDRERQYRAESGQDLEDDNPMKDALYNHVFHGYLGQPGTFTFKEKFGWSYSAIAYATMYAESHFGISQQLVMDTANKETLSKWMPQISTLRGCMKMPADRQSPQDLTSSAIDEAVKVAKATAYKDSSNTILALAVKSLSHRSEYNIAAKEQRGGGRPIVSPTVLAKASMRAIEAVEMAIGQQCPNNIIVTGRNKLSYVHENYKNVVVEGNKLGHLHIMQGTEDKSKWSEEDNMRKAQAYFAASDAVPRKYRQFQWDLLQNNFNRVHRRKTFNQQYSAAPNFVSPNGIKCTHGWPQGMYNHLSTTFVSYAGVWIMHLWNKYAGSNKQVYMRDEVHSDDSHFTITSNSKATMKEFMLFRKKCMRYFALLTNDKKTYMGSSVGEMTSNFCIGGDMVQPYSKTVIGAFNSLQHWSFEVDIENSLSALSQMLQQGATIGIMTLVYNLLTVNVRSTYKFPQDWNQSLLPIELGGIPKVSPFALALTSRNAYNSHIVRLYKEDEDYKDTKEWKAIKGALSLSVDFNEDQATSTTIPIMTQETLNAIRENPRHKVSEYSCVRVQDVKRAFGAIGCIIPVPPVQQKTIQNIMTMKIPEDIYANIRPHATDLKECLAGVKARAGRQVYQLAASGYSQSVVRMAHQRNLARNGKVWTIGKRRHTLQELLEALSKTPSKISDETALRVLGEMPVEDNTIMSIVEMATIVAGNLKVSNVNITNHPPKGHIDRPTIVLPLKLALLNKCSPMEAMKYGIAKYSAITVEADMDRLNNRYGDMFNIYGPVIASELILSRIEYMSKATYRTTPIPSSTLTGFYLGLYGASLSNDVMYKLVLDRGTNGYMEDKERLHTLAQLQLYSAQTGINIMPTTVDSKPVRAWLGGVNKTELDYYRTKEYYYLAYMLDNDPSILDAYLDNKGYRQHYYTPQRRNKRTGQWYGAIDAVASVGHCTVRFQGDPGNVLIRSNCHSVSLVLHVMRLFHNINFPDRKYKADNLWGETKFFRTRDKNSYSSYLTYQSPLNTQLIDKVYENKVQLSFTVDSSVHVPGASQSDKVITDIKLADNHKGIIQVQYDNKQTHSTTFQGKVNVYQQLLKVNYYPHSLNFNGMSFDGQLEHLPMQELVDHGVMNAMLTEDWTNVNVEHFRHLLAEDRNPFIAGSVLAVIARAVSKHGDKAYNKFKPYIDYYLSSINPLEVEEMYKEVDLQLAETDMSQLQEYVIANQLGEQDDIMDTDDEIRDVLAVTDTKSIRIYNIPRMLQFLSKTKVTRPDLYFRSLSVRTVAHRLLSVIQDIIDPDEFDDVFQSKLDNLPSDMYKEMQELSNLIASFKINSFNDILQYMHNVSITTAGLHWAATMHAGILNEMWELRDQSRFYLD</sequence>
<protein>
    <submittedName>
        <fullName evidence="2">Putative replicase</fullName>
    </submittedName>
</protein>
<dbReference type="GO" id="GO:0019079">
    <property type="term" value="P:viral genome replication"/>
    <property type="evidence" value="ECO:0007669"/>
    <property type="project" value="InterPro"/>
</dbReference>
<dbReference type="InterPro" id="IPR007322">
    <property type="entry name" value="RNA_pol_bunyavir"/>
</dbReference>
<dbReference type="Pfam" id="PF04196">
    <property type="entry name" value="Bunya_RdRp"/>
    <property type="match status" value="1"/>
</dbReference>
<dbReference type="GO" id="GO:0003968">
    <property type="term" value="F:RNA-directed RNA polymerase activity"/>
    <property type="evidence" value="ECO:0007669"/>
    <property type="project" value="InterPro"/>
</dbReference>
<reference evidence="2" key="1">
    <citation type="journal article" date="2020" name="Viruses">
        <title>Unmapped RNA Virus Diversity in Termites and their Symbionts.</title>
        <authorList>
            <person name="Lay C.L."/>
            <person name="Shi M."/>
            <person name="Bucek A."/>
            <person name="Bourguignon T."/>
            <person name="Lo N."/>
            <person name="Holmes E.C."/>
        </authorList>
    </citation>
    <scope>NUCLEOTIDE SEQUENCE</scope>
    <source>
        <strain evidence="2">FG16_36_1</strain>
    </source>
</reference>
<evidence type="ECO:0000259" key="1">
    <source>
        <dbReference type="Pfam" id="PF04196"/>
    </source>
</evidence>